<gene>
    <name evidence="1" type="ORF">FWK35_00010417</name>
</gene>
<organism evidence="1 2">
    <name type="scientific">Aphis craccivora</name>
    <name type="common">Cowpea aphid</name>
    <dbReference type="NCBI Taxonomy" id="307492"/>
    <lineage>
        <taxon>Eukaryota</taxon>
        <taxon>Metazoa</taxon>
        <taxon>Ecdysozoa</taxon>
        <taxon>Arthropoda</taxon>
        <taxon>Hexapoda</taxon>
        <taxon>Insecta</taxon>
        <taxon>Pterygota</taxon>
        <taxon>Neoptera</taxon>
        <taxon>Paraneoptera</taxon>
        <taxon>Hemiptera</taxon>
        <taxon>Sternorrhyncha</taxon>
        <taxon>Aphidomorpha</taxon>
        <taxon>Aphidoidea</taxon>
        <taxon>Aphididae</taxon>
        <taxon>Aphidini</taxon>
        <taxon>Aphis</taxon>
        <taxon>Aphis</taxon>
    </lineage>
</organism>
<reference evidence="1 2" key="1">
    <citation type="submission" date="2019-08" db="EMBL/GenBank/DDBJ databases">
        <title>Whole genome of Aphis craccivora.</title>
        <authorList>
            <person name="Voronova N.V."/>
            <person name="Shulinski R.S."/>
            <person name="Bandarenka Y.V."/>
            <person name="Zhorov D.G."/>
            <person name="Warner D."/>
        </authorList>
    </citation>
    <scope>NUCLEOTIDE SEQUENCE [LARGE SCALE GENOMIC DNA]</scope>
    <source>
        <strain evidence="1">180601</strain>
        <tissue evidence="1">Whole Body</tissue>
    </source>
</reference>
<evidence type="ECO:0000313" key="2">
    <source>
        <dbReference type="Proteomes" id="UP000478052"/>
    </source>
</evidence>
<dbReference type="EMBL" id="VUJU01000128">
    <property type="protein sequence ID" value="KAF0772833.1"/>
    <property type="molecule type" value="Genomic_DNA"/>
</dbReference>
<protein>
    <submittedName>
        <fullName evidence="1">Uncharacterized protein</fullName>
    </submittedName>
</protein>
<dbReference type="AlphaFoldDB" id="A0A6G0ZMY2"/>
<accession>A0A6G0ZMY2</accession>
<keyword evidence="2" id="KW-1185">Reference proteome</keyword>
<comment type="caution">
    <text evidence="1">The sequence shown here is derived from an EMBL/GenBank/DDBJ whole genome shotgun (WGS) entry which is preliminary data.</text>
</comment>
<dbReference type="Proteomes" id="UP000478052">
    <property type="component" value="Unassembled WGS sequence"/>
</dbReference>
<sequence>MANIGKSNRNVCLIFDLLFRSGLVRFMRNKLSQLTTSALPCCQGNSDINGSKIKVAAALALAAAAALISVGRVCAEEVTAVATTYYIRSYTRAPHKDAIKCVCVISPRWAHITGRTGRTDTGVLPGGQLKAVCASVLHTAAPTTPLLYGGCDGVCMCVRAYGSAGRRRGSLAISLLDEHRRLRQRIGTVGTAHHGRTVARAHRAHPTALHARDGAKNKDHQPPSLSRRLVVCEPPPPPLSVVVRRGRRPLVHCRRLLARISSFRTLHSAFSPSLVTAENIPDYVRYVSIYRQSHYDRRRVYHRYAGAGNGWPIPPRAFYVVVVGVTTETVVDDHRYNSHRALRDATTAKGRGSDDGDDSVQLVAASPAVRQTVRSSRAGRPSAKWSSRPGVIVVVVVVGSGRARTVHTRDVVAVHVVLVVCKVRRRAIPVGGLENKRIPLPPPLPLPSTRPNPRAVLIHTFNTAYAFLTCNNYYCHGLIISCSDADSPATGPQKYLCILFFSPRDSTIMDCRYIIQVRITTTCRLVLSISSTVILM</sequence>
<evidence type="ECO:0000313" key="1">
    <source>
        <dbReference type="EMBL" id="KAF0772833.1"/>
    </source>
</evidence>
<proteinExistence type="predicted"/>
<name>A0A6G0ZMY2_APHCR</name>